<dbReference type="OrthoDB" id="10034090at2759"/>
<dbReference type="EMBL" id="CAACVG010000430">
    <property type="protein sequence ID" value="VEN34057.1"/>
    <property type="molecule type" value="Genomic_DNA"/>
</dbReference>
<proteinExistence type="predicted"/>
<accession>A0A653BEQ4</accession>
<gene>
    <name evidence="1" type="ORF">CALMAC_LOCUS384</name>
</gene>
<evidence type="ECO:0000313" key="1">
    <source>
        <dbReference type="EMBL" id="VEN34057.1"/>
    </source>
</evidence>
<protein>
    <submittedName>
        <fullName evidence="1">Uncharacterized protein</fullName>
    </submittedName>
</protein>
<sequence length="32" mass="3471">MVLVSTINRKSLQVKGVSKVWKQVIAAQGACQ</sequence>
<evidence type="ECO:0000313" key="2">
    <source>
        <dbReference type="Proteomes" id="UP000410492"/>
    </source>
</evidence>
<keyword evidence="2" id="KW-1185">Reference proteome</keyword>
<reference evidence="1 2" key="1">
    <citation type="submission" date="2019-01" db="EMBL/GenBank/DDBJ databases">
        <authorList>
            <person name="Sayadi A."/>
        </authorList>
    </citation>
    <scope>NUCLEOTIDE SEQUENCE [LARGE SCALE GENOMIC DNA]</scope>
</reference>
<dbReference type="AlphaFoldDB" id="A0A653BEQ4"/>
<name>A0A653BEQ4_CALMS</name>
<dbReference type="Proteomes" id="UP000410492">
    <property type="component" value="Unassembled WGS sequence"/>
</dbReference>
<organism evidence="1 2">
    <name type="scientific">Callosobruchus maculatus</name>
    <name type="common">Southern cowpea weevil</name>
    <name type="synonym">Pulse bruchid</name>
    <dbReference type="NCBI Taxonomy" id="64391"/>
    <lineage>
        <taxon>Eukaryota</taxon>
        <taxon>Metazoa</taxon>
        <taxon>Ecdysozoa</taxon>
        <taxon>Arthropoda</taxon>
        <taxon>Hexapoda</taxon>
        <taxon>Insecta</taxon>
        <taxon>Pterygota</taxon>
        <taxon>Neoptera</taxon>
        <taxon>Endopterygota</taxon>
        <taxon>Coleoptera</taxon>
        <taxon>Polyphaga</taxon>
        <taxon>Cucujiformia</taxon>
        <taxon>Chrysomeloidea</taxon>
        <taxon>Chrysomelidae</taxon>
        <taxon>Bruchinae</taxon>
        <taxon>Bruchini</taxon>
        <taxon>Callosobruchus</taxon>
    </lineage>
</organism>